<evidence type="ECO:0000256" key="1">
    <source>
        <dbReference type="ARBA" id="ARBA00004496"/>
    </source>
</evidence>
<evidence type="ECO:0000313" key="16">
    <source>
        <dbReference type="Ensembl" id="ENSGACP00000054146.1"/>
    </source>
</evidence>
<dbReference type="NCBIfam" id="TIGR00418">
    <property type="entry name" value="thrS"/>
    <property type="match status" value="1"/>
</dbReference>
<dbReference type="FunFam" id="3.30.930.10:FF:000009">
    <property type="entry name" value="Threonine--tRNA ligase 2, cytoplasmic"/>
    <property type="match status" value="1"/>
</dbReference>
<accession>A0AAQ4QS86</accession>
<keyword evidence="8" id="KW-0648">Protein biosynthesis</keyword>
<feature type="domain" description="Aminoacyl-transfer RNA synthetases class-II family profile" evidence="14">
    <location>
        <begin position="386"/>
        <end position="662"/>
    </location>
</feature>
<dbReference type="PROSITE" id="PS51880">
    <property type="entry name" value="TGS"/>
    <property type="match status" value="1"/>
</dbReference>
<dbReference type="SUPFAM" id="SSF52954">
    <property type="entry name" value="Class II aaRS ABD-related"/>
    <property type="match status" value="1"/>
</dbReference>
<dbReference type="AlphaFoldDB" id="A0AAQ4QS86"/>
<evidence type="ECO:0000256" key="8">
    <source>
        <dbReference type="ARBA" id="ARBA00022917"/>
    </source>
</evidence>
<organism evidence="16 17">
    <name type="scientific">Gasterosteus aculeatus aculeatus</name>
    <name type="common">three-spined stickleback</name>
    <dbReference type="NCBI Taxonomy" id="481459"/>
    <lineage>
        <taxon>Eukaryota</taxon>
        <taxon>Metazoa</taxon>
        <taxon>Chordata</taxon>
        <taxon>Craniata</taxon>
        <taxon>Vertebrata</taxon>
        <taxon>Euteleostomi</taxon>
        <taxon>Actinopterygii</taxon>
        <taxon>Neopterygii</taxon>
        <taxon>Teleostei</taxon>
        <taxon>Neoteleostei</taxon>
        <taxon>Acanthomorphata</taxon>
        <taxon>Eupercaria</taxon>
        <taxon>Perciformes</taxon>
        <taxon>Cottioidei</taxon>
        <taxon>Gasterosteales</taxon>
        <taxon>Gasterosteidae</taxon>
        <taxon>Gasterosteus</taxon>
    </lineage>
</organism>
<dbReference type="FunFam" id="3.10.20.30:FF:000006">
    <property type="entry name" value="Threonine--tRNA ligase, cytoplasmic"/>
    <property type="match status" value="1"/>
</dbReference>
<evidence type="ECO:0000256" key="3">
    <source>
        <dbReference type="ARBA" id="ARBA00013163"/>
    </source>
</evidence>
<dbReference type="Pfam" id="PF02824">
    <property type="entry name" value="TGS"/>
    <property type="match status" value="1"/>
</dbReference>
<reference evidence="16 17" key="1">
    <citation type="journal article" date="2021" name="G3 (Bethesda)">
        <title>Improved contiguity of the threespine stickleback genome using long-read sequencing.</title>
        <authorList>
            <person name="Nath S."/>
            <person name="Shaw D.E."/>
            <person name="White M.A."/>
        </authorList>
    </citation>
    <scope>NUCLEOTIDE SEQUENCE [LARGE SCALE GENOMIC DNA]</scope>
    <source>
        <strain evidence="16 17">Lake Benthic</strain>
    </source>
</reference>
<evidence type="ECO:0000259" key="14">
    <source>
        <dbReference type="PROSITE" id="PS50862"/>
    </source>
</evidence>
<dbReference type="Pfam" id="PF03129">
    <property type="entry name" value="HGTP_anticodon"/>
    <property type="match status" value="1"/>
</dbReference>
<comment type="function">
    <text evidence="12">Catalyzes the attachment of threonine to tRNA(Thr) in a two-step reaction: threonine is first activated by ATP to form Thr-AMP and then transferred to the acceptor end of tRNA(Thr). Also edits incorrectly charged tRNA(Thr) via its editing domain, at the post-transfer stage.</text>
</comment>
<dbReference type="Gene3D" id="3.30.930.10">
    <property type="entry name" value="Bira Bifunctional Protein, Domain 2"/>
    <property type="match status" value="1"/>
</dbReference>
<feature type="signal peptide" evidence="13">
    <location>
        <begin position="1"/>
        <end position="19"/>
    </location>
</feature>
<evidence type="ECO:0000256" key="13">
    <source>
        <dbReference type="SAM" id="SignalP"/>
    </source>
</evidence>
<dbReference type="InterPro" id="IPR002314">
    <property type="entry name" value="aa-tRNA-synt_IIb"/>
</dbReference>
<evidence type="ECO:0000256" key="12">
    <source>
        <dbReference type="ARBA" id="ARBA00058080"/>
    </source>
</evidence>
<comment type="subcellular location">
    <subcellularLocation>
        <location evidence="1">Cytoplasm</location>
    </subcellularLocation>
</comment>
<dbReference type="SUPFAM" id="SSF55681">
    <property type="entry name" value="Class II aaRS and biotin synthetases"/>
    <property type="match status" value="1"/>
</dbReference>
<dbReference type="GeneTree" id="ENSGT00940000154969"/>
<feature type="chain" id="PRO_5042924311" description="threonine--tRNA ligase" evidence="13">
    <location>
        <begin position="20"/>
        <end position="722"/>
    </location>
</feature>
<comment type="similarity">
    <text evidence="2">Belongs to the class-II aminoacyl-tRNA synthetase family.</text>
</comment>
<dbReference type="GO" id="GO:0005739">
    <property type="term" value="C:mitochondrion"/>
    <property type="evidence" value="ECO:0007669"/>
    <property type="project" value="TreeGrafter"/>
</dbReference>
<dbReference type="InterPro" id="IPR002320">
    <property type="entry name" value="Thr-tRNA-ligase_IIa"/>
</dbReference>
<dbReference type="InterPro" id="IPR006195">
    <property type="entry name" value="aa-tRNA-synth_II"/>
</dbReference>
<dbReference type="GO" id="GO:0005524">
    <property type="term" value="F:ATP binding"/>
    <property type="evidence" value="ECO:0007669"/>
    <property type="project" value="UniProtKB-KW"/>
</dbReference>
<keyword evidence="6" id="KW-0547">Nucleotide-binding</keyword>
<dbReference type="InterPro" id="IPR004095">
    <property type="entry name" value="TGS"/>
</dbReference>
<dbReference type="Ensembl" id="ENSGACT00000084974.1">
    <property type="protein sequence ID" value="ENSGACP00000054146.1"/>
    <property type="gene ID" value="ENSGACG00000014631.2"/>
</dbReference>
<dbReference type="Gene3D" id="3.40.50.800">
    <property type="entry name" value="Anticodon-binding domain"/>
    <property type="match status" value="1"/>
</dbReference>
<dbReference type="Gene3D" id="3.30.980.10">
    <property type="entry name" value="Threonyl-trna Synthetase, Chain A, domain 2"/>
    <property type="match status" value="1"/>
</dbReference>
<feature type="domain" description="TGS" evidence="15">
    <location>
        <begin position="172"/>
        <end position="235"/>
    </location>
</feature>
<keyword evidence="13" id="KW-0732">Signal</keyword>
<dbReference type="PROSITE" id="PS50862">
    <property type="entry name" value="AA_TRNA_LIGASE_II"/>
    <property type="match status" value="1"/>
</dbReference>
<dbReference type="CDD" id="cd00771">
    <property type="entry name" value="ThrRS_core"/>
    <property type="match status" value="1"/>
</dbReference>
<keyword evidence="17" id="KW-1185">Reference proteome</keyword>
<keyword evidence="4" id="KW-0963">Cytoplasm</keyword>
<keyword evidence="5" id="KW-0436">Ligase</keyword>
<evidence type="ECO:0000256" key="2">
    <source>
        <dbReference type="ARBA" id="ARBA00008226"/>
    </source>
</evidence>
<dbReference type="EC" id="6.1.1.3" evidence="3"/>
<dbReference type="Proteomes" id="UP000007635">
    <property type="component" value="Chromosome II"/>
</dbReference>
<sequence length="722" mass="82394">MLFVVWLSVIFKLKCTSDAVLLTSPEVNCHCVAGHLKMAESLAARFSAQEEQIRLLSREISVLRDGLSTGVDAAALASGVSPELESLRTENEKLRYRLLHLRRGLRAEAEEVEEAQGNQRHQTSVWTCMIYSMSFPRLQQKPLPDYVAQRLRLYEELKRESDALLAERAAAGGPVAVVLPDGRTVAGKAWVTTPYQLACGVSQGLADNAVISRVNGQLWDLDRPLEQDCSLEILRFDDEDAQAVYWHSSAHILGEAMENFYGGCLCYGPPIENGFYYDMFLDGGVSSAEFGDLETLCKAVVKEKQPFERLEISKQTLLKMFKVAEAFSRFYPGIYGISFPDSKMLKEWERFQEEAKNRDHRKIGKDQELFFFHDLSPGSCFFMPRGAHIYNTLTEFIREEYWRRGFQEVASPNIFNSKLWETSGHWQHYSENMFSFPVEGDVFALKPMNCPGHCLMFSHRPRSWRELPLRLADFGVLHRNELSGTLTGLTRVRRFQQDDAHIFCTMDQIESEMKGCLDFLRCIYHVFGFSFQLHLSTRPEKYLGDIAVWNRAEKQLENSLNEFGEPWKLNPGDGAFYGPKIDIKIKDAIGRYHQCATVQLDFQLPVRFDLTFVGKDGDDKARPVIIHRAILGSVERMIAILTENYAGKWPLWLSPRQVMLVPVNPSCEDYAKKVCKQFTEAGFMADADLDSSCLLNKKIRNAQLAQYNFILGDCPCPRCWLA</sequence>
<dbReference type="InterPro" id="IPR045864">
    <property type="entry name" value="aa-tRNA-synth_II/BPL/LPL"/>
</dbReference>
<evidence type="ECO:0000256" key="9">
    <source>
        <dbReference type="ARBA" id="ARBA00023146"/>
    </source>
</evidence>
<dbReference type="PANTHER" id="PTHR11451">
    <property type="entry name" value="THREONINE-TRNA LIGASE"/>
    <property type="match status" value="1"/>
</dbReference>
<dbReference type="SUPFAM" id="SSF81271">
    <property type="entry name" value="TGS-like"/>
    <property type="match status" value="1"/>
</dbReference>
<dbReference type="Pfam" id="PF00587">
    <property type="entry name" value="tRNA-synt_2b"/>
    <property type="match status" value="1"/>
</dbReference>
<evidence type="ECO:0000313" key="17">
    <source>
        <dbReference type="Proteomes" id="UP000007635"/>
    </source>
</evidence>
<evidence type="ECO:0000256" key="11">
    <source>
        <dbReference type="ARBA" id="ARBA00049515"/>
    </source>
</evidence>
<proteinExistence type="inferred from homology"/>
<dbReference type="GO" id="GO:0006435">
    <property type="term" value="P:threonyl-tRNA aminoacylation"/>
    <property type="evidence" value="ECO:0007669"/>
    <property type="project" value="InterPro"/>
</dbReference>
<dbReference type="SUPFAM" id="SSF55186">
    <property type="entry name" value="ThrRS/AlaRS common domain"/>
    <property type="match status" value="1"/>
</dbReference>
<evidence type="ECO:0000256" key="7">
    <source>
        <dbReference type="ARBA" id="ARBA00022840"/>
    </source>
</evidence>
<comment type="catalytic activity">
    <reaction evidence="11">
        <text>tRNA(Thr) + L-threonine + ATP = L-threonyl-tRNA(Thr) + AMP + diphosphate + H(+)</text>
        <dbReference type="Rhea" id="RHEA:24624"/>
        <dbReference type="Rhea" id="RHEA-COMP:9670"/>
        <dbReference type="Rhea" id="RHEA-COMP:9704"/>
        <dbReference type="ChEBI" id="CHEBI:15378"/>
        <dbReference type="ChEBI" id="CHEBI:30616"/>
        <dbReference type="ChEBI" id="CHEBI:33019"/>
        <dbReference type="ChEBI" id="CHEBI:57926"/>
        <dbReference type="ChEBI" id="CHEBI:78442"/>
        <dbReference type="ChEBI" id="CHEBI:78534"/>
        <dbReference type="ChEBI" id="CHEBI:456215"/>
        <dbReference type="EC" id="6.1.1.3"/>
    </reaction>
</comment>
<evidence type="ECO:0000256" key="10">
    <source>
        <dbReference type="ARBA" id="ARBA00031900"/>
    </source>
</evidence>
<keyword evidence="7" id="KW-0067">ATP-binding</keyword>
<evidence type="ECO:0000259" key="15">
    <source>
        <dbReference type="PROSITE" id="PS51880"/>
    </source>
</evidence>
<dbReference type="CDD" id="cd01667">
    <property type="entry name" value="TGS_ThrRS"/>
    <property type="match status" value="1"/>
</dbReference>
<dbReference type="InterPro" id="IPR012676">
    <property type="entry name" value="TGS-like"/>
</dbReference>
<dbReference type="InterPro" id="IPR033728">
    <property type="entry name" value="ThrRS_core"/>
</dbReference>
<dbReference type="GO" id="GO:0004829">
    <property type="term" value="F:threonine-tRNA ligase activity"/>
    <property type="evidence" value="ECO:0007669"/>
    <property type="project" value="UniProtKB-EC"/>
</dbReference>
<evidence type="ECO:0000256" key="5">
    <source>
        <dbReference type="ARBA" id="ARBA00022598"/>
    </source>
</evidence>
<evidence type="ECO:0000256" key="4">
    <source>
        <dbReference type="ARBA" id="ARBA00022490"/>
    </source>
</evidence>
<dbReference type="Gene3D" id="3.10.20.30">
    <property type="match status" value="1"/>
</dbReference>
<dbReference type="InterPro" id="IPR018163">
    <property type="entry name" value="Thr/Ala-tRNA-synth_IIc_edit"/>
</dbReference>
<name>A0AAQ4QS86_GASAC</name>
<dbReference type="InterPro" id="IPR012675">
    <property type="entry name" value="Beta-grasp_dom_sf"/>
</dbReference>
<dbReference type="InterPro" id="IPR036621">
    <property type="entry name" value="Anticodon-bd_dom_sf"/>
</dbReference>
<dbReference type="PANTHER" id="PTHR11451:SF51">
    <property type="entry name" value="THREONINE--TRNA LIGASE"/>
    <property type="match status" value="1"/>
</dbReference>
<reference evidence="16" key="2">
    <citation type="submission" date="2025-08" db="UniProtKB">
        <authorList>
            <consortium name="Ensembl"/>
        </authorList>
    </citation>
    <scope>IDENTIFICATION</scope>
</reference>
<protein>
    <recommendedName>
        <fullName evidence="3">threonine--tRNA ligase</fullName>
        <ecNumber evidence="3">6.1.1.3</ecNumber>
    </recommendedName>
    <alternativeName>
        <fullName evidence="10">Threonyl-tRNA synthetase</fullName>
    </alternativeName>
</protein>
<keyword evidence="9" id="KW-0030">Aminoacyl-tRNA synthetase</keyword>
<dbReference type="InterPro" id="IPR004154">
    <property type="entry name" value="Anticodon-bd"/>
</dbReference>
<dbReference type="PRINTS" id="PR01047">
    <property type="entry name" value="TRNASYNTHTHR"/>
</dbReference>
<reference evidence="16" key="3">
    <citation type="submission" date="2025-09" db="UniProtKB">
        <authorList>
            <consortium name="Ensembl"/>
        </authorList>
    </citation>
    <scope>IDENTIFICATION</scope>
</reference>
<evidence type="ECO:0000256" key="6">
    <source>
        <dbReference type="ARBA" id="ARBA00022741"/>
    </source>
</evidence>